<reference evidence="2 3" key="1">
    <citation type="submission" date="2024-04" db="EMBL/GenBank/DDBJ databases">
        <title>Dissimilatory iodate-reducing microorganisms contribute to the enrichment of iodine in groundwater.</title>
        <authorList>
            <person name="Jiang Z."/>
        </authorList>
    </citation>
    <scope>NUCLEOTIDE SEQUENCE [LARGE SCALE GENOMIC DNA]</scope>
    <source>
        <strain evidence="2 3">NCP973</strain>
        <plasmid evidence="2 3">unnamed1</plasmid>
    </source>
</reference>
<keyword evidence="2" id="KW-0614">Plasmid</keyword>
<dbReference type="PANTHER" id="PTHR47643:SF2">
    <property type="entry name" value="TPR DOMAIN PROTEIN (AFU_ORTHOLOGUE AFUA_5G12710)"/>
    <property type="match status" value="1"/>
</dbReference>
<keyword evidence="3" id="KW-1185">Reference proteome</keyword>
<gene>
    <name evidence="2" type="ORF">AADV58_18195</name>
</gene>
<dbReference type="GO" id="GO:0032259">
    <property type="term" value="P:methylation"/>
    <property type="evidence" value="ECO:0007669"/>
    <property type="project" value="UniProtKB-KW"/>
</dbReference>
<feature type="domain" description="SET" evidence="1">
    <location>
        <begin position="21"/>
        <end position="130"/>
    </location>
</feature>
<organism evidence="2 3">
    <name type="scientific">Azonexus hydrophilus</name>
    <dbReference type="NCBI Taxonomy" id="418702"/>
    <lineage>
        <taxon>Bacteria</taxon>
        <taxon>Pseudomonadati</taxon>
        <taxon>Pseudomonadota</taxon>
        <taxon>Betaproteobacteria</taxon>
        <taxon>Rhodocyclales</taxon>
        <taxon>Azonexaceae</taxon>
        <taxon>Azonexus</taxon>
    </lineage>
</organism>
<dbReference type="EMBL" id="CP151407">
    <property type="protein sequence ID" value="WZJ23340.1"/>
    <property type="molecule type" value="Genomic_DNA"/>
</dbReference>
<dbReference type="InterPro" id="IPR053209">
    <property type="entry name" value="Gramillin-biosynth_MTr"/>
</dbReference>
<dbReference type="Proteomes" id="UP001479520">
    <property type="component" value="Plasmid unnamed1"/>
</dbReference>
<dbReference type="EC" id="2.1.1.-" evidence="2"/>
<accession>A0ABZ2XPP8</accession>
<dbReference type="InterPro" id="IPR001214">
    <property type="entry name" value="SET_dom"/>
</dbReference>
<dbReference type="SMART" id="SM00317">
    <property type="entry name" value="SET"/>
    <property type="match status" value="1"/>
</dbReference>
<dbReference type="GO" id="GO:0008168">
    <property type="term" value="F:methyltransferase activity"/>
    <property type="evidence" value="ECO:0007669"/>
    <property type="project" value="UniProtKB-KW"/>
</dbReference>
<protein>
    <submittedName>
        <fullName evidence="2">SET domain-containing protein</fullName>
        <ecNumber evidence="2">2.1.1.-</ecNumber>
    </submittedName>
</protein>
<geneLocation type="plasmid" evidence="2 3">
    <name>unnamed1</name>
</geneLocation>
<dbReference type="PANTHER" id="PTHR47643">
    <property type="entry name" value="TPR DOMAIN PROTEIN (AFU_ORTHOLOGUE AFUA_5G12710)"/>
    <property type="match status" value="1"/>
</dbReference>
<name>A0ABZ2XPP8_9RHOO</name>
<sequence length="153" mass="17431">MSHIDLSTHGAMPMNIINNLSWSEVRPSQIHGNGVFATEEIRRGWIIGRLDGQVMLWRDYIALFDGDQERQADRTVLSTQHVQVRGLKTQFAFINHSADPNCAISIHGQHVYFHSIRDIKAGEELTRDYRAEPTPASYQEAQGDWMNVEAVSR</sequence>
<dbReference type="InterPro" id="IPR046341">
    <property type="entry name" value="SET_dom_sf"/>
</dbReference>
<keyword evidence="2" id="KW-0489">Methyltransferase</keyword>
<dbReference type="SUPFAM" id="SSF82199">
    <property type="entry name" value="SET domain"/>
    <property type="match status" value="1"/>
</dbReference>
<dbReference type="Gene3D" id="2.170.270.10">
    <property type="entry name" value="SET domain"/>
    <property type="match status" value="1"/>
</dbReference>
<evidence type="ECO:0000313" key="2">
    <source>
        <dbReference type="EMBL" id="WZJ23340.1"/>
    </source>
</evidence>
<dbReference type="PROSITE" id="PS50280">
    <property type="entry name" value="SET"/>
    <property type="match status" value="1"/>
</dbReference>
<evidence type="ECO:0000259" key="1">
    <source>
        <dbReference type="PROSITE" id="PS50280"/>
    </source>
</evidence>
<keyword evidence="2" id="KW-0808">Transferase</keyword>
<evidence type="ECO:0000313" key="3">
    <source>
        <dbReference type="Proteomes" id="UP001479520"/>
    </source>
</evidence>
<dbReference type="Pfam" id="PF00856">
    <property type="entry name" value="SET"/>
    <property type="match status" value="1"/>
</dbReference>
<proteinExistence type="predicted"/>
<dbReference type="RefSeq" id="WP_341744679.1">
    <property type="nucleotide sequence ID" value="NZ_CP151407.1"/>
</dbReference>